<feature type="region of interest" description="Disordered" evidence="1">
    <location>
        <begin position="44"/>
        <end position="66"/>
    </location>
</feature>
<proteinExistence type="predicted"/>
<name>A0A0B7B5Y4_9EUPU</name>
<gene>
    <name evidence="3" type="primary">ORF159420</name>
    <name evidence="2" type="synonym">ORF159415</name>
</gene>
<reference evidence="3" key="1">
    <citation type="submission" date="2014-12" db="EMBL/GenBank/DDBJ databases">
        <title>Insight into the proteome of Arion vulgaris.</title>
        <authorList>
            <person name="Aradska J."/>
            <person name="Bulat T."/>
            <person name="Smidak R."/>
            <person name="Sarate P."/>
            <person name="Gangsoo J."/>
            <person name="Sialana F."/>
            <person name="Bilban M."/>
            <person name="Lubec G."/>
        </authorList>
    </citation>
    <scope>NUCLEOTIDE SEQUENCE</scope>
    <source>
        <tissue evidence="3">Skin</tissue>
    </source>
</reference>
<evidence type="ECO:0000313" key="2">
    <source>
        <dbReference type="EMBL" id="CEK87473.1"/>
    </source>
</evidence>
<dbReference type="AlphaFoldDB" id="A0A0B7B5Y4"/>
<sequence length="437" mass="49549">KDKKFNKITICSEQDLKMCSTQALTACCILLLSVAIMGAPLENKKSEVQKRSANKASETPDQEKDLQDLLNLVHKESNQNDVVVHKEEVSHFENNNGQKVQVQAKEEKVVDKNTGNVIADVKQEVKQASTGTGSKPETLVETKVDIPAEGVHETFVQEGEENSNGEENSRDEVQEEELTPADMAEYLYATQRFPEFYTALERLVNQSKMTPEEAEMYTRAVALEYEGLQLEDFEETVMAEKRQYPQVPQDMDIFGQDSLPEVYPHSRQEFGNDEKYAQEYYGYPTGYINPEDQVGAQQEMQANAGDINPYAFVAALFNEAYGKGNEEAQEIVRMLNDRVSQDDNPNDMAQIKDLLVQTIAESMNEDPEVEETQLVHSENQATSESDGKLKEAETRVVEQVKEEKIKQEKQNTQTKQKEEKEQKASEKVGNKNDHEKQ</sequence>
<feature type="compositionally biased region" description="Basic and acidic residues" evidence="1">
    <location>
        <begin position="385"/>
        <end position="437"/>
    </location>
</feature>
<dbReference type="EMBL" id="HACG01040610">
    <property type="protein sequence ID" value="CEK87475.1"/>
    <property type="molecule type" value="Transcribed_RNA"/>
</dbReference>
<feature type="compositionally biased region" description="Polar residues" evidence="1">
    <location>
        <begin position="374"/>
        <end position="384"/>
    </location>
</feature>
<organism evidence="3">
    <name type="scientific">Arion vulgaris</name>
    <dbReference type="NCBI Taxonomy" id="1028688"/>
    <lineage>
        <taxon>Eukaryota</taxon>
        <taxon>Metazoa</taxon>
        <taxon>Spiralia</taxon>
        <taxon>Lophotrochozoa</taxon>
        <taxon>Mollusca</taxon>
        <taxon>Gastropoda</taxon>
        <taxon>Heterobranchia</taxon>
        <taxon>Euthyneura</taxon>
        <taxon>Panpulmonata</taxon>
        <taxon>Eupulmonata</taxon>
        <taxon>Stylommatophora</taxon>
        <taxon>Helicina</taxon>
        <taxon>Arionoidea</taxon>
        <taxon>Arionidae</taxon>
        <taxon>Arion</taxon>
    </lineage>
</organism>
<evidence type="ECO:0000256" key="1">
    <source>
        <dbReference type="SAM" id="MobiDB-lite"/>
    </source>
</evidence>
<feature type="region of interest" description="Disordered" evidence="1">
    <location>
        <begin position="155"/>
        <end position="177"/>
    </location>
</feature>
<protein>
    <submittedName>
        <fullName evidence="3">Uncharacterized protein</fullName>
    </submittedName>
</protein>
<feature type="region of interest" description="Disordered" evidence="1">
    <location>
        <begin position="365"/>
        <end position="437"/>
    </location>
</feature>
<evidence type="ECO:0000313" key="3">
    <source>
        <dbReference type="EMBL" id="CEK87475.1"/>
    </source>
</evidence>
<accession>A0A0B7B5Y4</accession>
<dbReference type="EMBL" id="HACG01040608">
    <property type="protein sequence ID" value="CEK87473.1"/>
    <property type="molecule type" value="Transcribed_RNA"/>
</dbReference>
<feature type="non-terminal residue" evidence="3">
    <location>
        <position position="1"/>
    </location>
</feature>